<proteinExistence type="predicted"/>
<feature type="compositionally biased region" description="Low complexity" evidence="1">
    <location>
        <begin position="142"/>
        <end position="158"/>
    </location>
</feature>
<dbReference type="EMBL" id="BAABCQ010000040">
    <property type="protein sequence ID" value="GAA3974588.1"/>
    <property type="molecule type" value="Genomic_DNA"/>
</dbReference>
<dbReference type="RefSeq" id="WP_345592121.1">
    <property type="nucleotide sequence ID" value="NZ_BAABCQ010000040.1"/>
</dbReference>
<sequence>MAEQKPNAAVRPSQGVRQSANPSGVIHVRTSYSGQYVVIGNHLAQHHQLSLTAIGLATHIFSLPESALVDIRTLADRFPEGRERIASGLRELEETGYLKRVRERSETGRLVTRTYAHHTPERAVPYLVRGRTGAARERGAVVRRSSSAGTEGASGAVAQEGDQARAVRLPSLPSGEPGSGDVPPVGSACPETSTAPEEAAASDAPAVLEENLASVSPERGESPPVHQDHGKAVALLAGLRRTDDRLVLSARDVNTLAPSVIRWFERGATVDVVHRVLTFDLPVDMRRAAGVLAYRLGELLPPPLPAVPAPSPGPVSVACRPDPFQTCDGCERAFRASDPGRCRDCRTAPESTGAVAQAA</sequence>
<protein>
    <submittedName>
        <fullName evidence="2">Helix-turn-helix domain-containing protein</fullName>
    </submittedName>
</protein>
<comment type="caution">
    <text evidence="2">The sequence shown here is derived from an EMBL/GenBank/DDBJ whole genome shotgun (WGS) entry which is preliminary data.</text>
</comment>
<accession>A0ABP7Q149</accession>
<name>A0ABP7Q149_9ACTN</name>
<feature type="compositionally biased region" description="Low complexity" evidence="1">
    <location>
        <begin position="188"/>
        <end position="203"/>
    </location>
</feature>
<feature type="region of interest" description="Disordered" evidence="1">
    <location>
        <begin position="136"/>
        <end position="203"/>
    </location>
</feature>
<dbReference type="Proteomes" id="UP001500034">
    <property type="component" value="Unassembled WGS sequence"/>
</dbReference>
<gene>
    <name evidence="2" type="ORF">GCM10022384_26260</name>
</gene>
<evidence type="ECO:0000313" key="2">
    <source>
        <dbReference type="EMBL" id="GAA3974588.1"/>
    </source>
</evidence>
<keyword evidence="3" id="KW-1185">Reference proteome</keyword>
<feature type="region of interest" description="Disordered" evidence="1">
    <location>
        <begin position="1"/>
        <end position="22"/>
    </location>
</feature>
<evidence type="ECO:0000256" key="1">
    <source>
        <dbReference type="SAM" id="MobiDB-lite"/>
    </source>
</evidence>
<organism evidence="2 3">
    <name type="scientific">Streptomyces marokkonensis</name>
    <dbReference type="NCBI Taxonomy" id="324855"/>
    <lineage>
        <taxon>Bacteria</taxon>
        <taxon>Bacillati</taxon>
        <taxon>Actinomycetota</taxon>
        <taxon>Actinomycetes</taxon>
        <taxon>Kitasatosporales</taxon>
        <taxon>Streptomycetaceae</taxon>
        <taxon>Streptomyces</taxon>
    </lineage>
</organism>
<reference evidence="3" key="1">
    <citation type="journal article" date="2019" name="Int. J. Syst. Evol. Microbiol.">
        <title>The Global Catalogue of Microorganisms (GCM) 10K type strain sequencing project: providing services to taxonomists for standard genome sequencing and annotation.</title>
        <authorList>
            <consortium name="The Broad Institute Genomics Platform"/>
            <consortium name="The Broad Institute Genome Sequencing Center for Infectious Disease"/>
            <person name="Wu L."/>
            <person name="Ma J."/>
        </authorList>
    </citation>
    <scope>NUCLEOTIDE SEQUENCE [LARGE SCALE GENOMIC DNA]</scope>
    <source>
        <strain evidence="3">JCM 17027</strain>
    </source>
</reference>
<evidence type="ECO:0000313" key="3">
    <source>
        <dbReference type="Proteomes" id="UP001500034"/>
    </source>
</evidence>